<dbReference type="InterPro" id="IPR027417">
    <property type="entry name" value="P-loop_NTPase"/>
</dbReference>
<dbReference type="AlphaFoldDB" id="A0A2N5WWM7"/>
<evidence type="ECO:0000256" key="2">
    <source>
        <dbReference type="ARBA" id="ARBA00022679"/>
    </source>
</evidence>
<reference evidence="8 9" key="1">
    <citation type="submission" date="2018-01" db="EMBL/GenBank/DDBJ databases">
        <title>The draft genome sequence of Halioglobus lutimaris HF004.</title>
        <authorList>
            <person name="Du Z.-J."/>
            <person name="Shi M.-J."/>
        </authorList>
    </citation>
    <scope>NUCLEOTIDE SEQUENCE [LARGE SCALE GENOMIC DNA]</scope>
    <source>
        <strain evidence="8 9">HF004</strain>
    </source>
</reference>
<sequence>MCADNTINISFDYGGVSLISHEYSCIFIHIPKCAGTSIERALGHHADYSGRGMQDHRTIRQLEQPVQLKHALKSKENILELLRRNRNKYRITPNPRNKLTVDESQYASYFKFTFVRNPWARAYSWYANVMRDDIHRRTYGVSDDVSFADFIKNHSRKNMLRPQTYWLKDYSGSIPMDYIGKFENLSDDYRTICTTLNLTSSDLPHIVKGAGEDYRKNYDDDTASLIAREFKEEIDLFDYSF</sequence>
<accession>A0A2N5WWM7</accession>
<dbReference type="Proteomes" id="UP000235005">
    <property type="component" value="Unassembled WGS sequence"/>
</dbReference>
<evidence type="ECO:0008006" key="10">
    <source>
        <dbReference type="Google" id="ProtNLM"/>
    </source>
</evidence>
<dbReference type="PANTHER" id="PTHR12137">
    <property type="entry name" value="CARBOHYDRATE SULFOTRANSFERASE"/>
    <property type="match status" value="1"/>
</dbReference>
<protein>
    <recommendedName>
        <fullName evidence="10">Sulfotransferase family protein</fullName>
    </recommendedName>
</protein>
<evidence type="ECO:0000256" key="5">
    <source>
        <dbReference type="ARBA" id="ARBA00023034"/>
    </source>
</evidence>
<gene>
    <name evidence="8" type="ORF">C0039_20610</name>
</gene>
<dbReference type="GO" id="GO:0016020">
    <property type="term" value="C:membrane"/>
    <property type="evidence" value="ECO:0007669"/>
    <property type="project" value="InterPro"/>
</dbReference>
<keyword evidence="7" id="KW-0325">Glycoprotein</keyword>
<dbReference type="InterPro" id="IPR005331">
    <property type="entry name" value="Sulfotransferase"/>
</dbReference>
<evidence type="ECO:0000313" key="8">
    <source>
        <dbReference type="EMBL" id="PLW66639.1"/>
    </source>
</evidence>
<keyword evidence="9" id="KW-1185">Reference proteome</keyword>
<keyword evidence="3" id="KW-0812">Transmembrane</keyword>
<comment type="caution">
    <text evidence="8">The sequence shown here is derived from an EMBL/GenBank/DDBJ whole genome shotgun (WGS) entry which is preliminary data.</text>
</comment>
<evidence type="ECO:0000256" key="3">
    <source>
        <dbReference type="ARBA" id="ARBA00022692"/>
    </source>
</evidence>
<keyword evidence="5" id="KW-0333">Golgi apparatus</keyword>
<dbReference type="GO" id="GO:0016051">
    <property type="term" value="P:carbohydrate biosynthetic process"/>
    <property type="evidence" value="ECO:0007669"/>
    <property type="project" value="InterPro"/>
</dbReference>
<evidence type="ECO:0000256" key="6">
    <source>
        <dbReference type="ARBA" id="ARBA00023136"/>
    </source>
</evidence>
<evidence type="ECO:0000256" key="7">
    <source>
        <dbReference type="ARBA" id="ARBA00023180"/>
    </source>
</evidence>
<organism evidence="8 9">
    <name type="scientific">Pseudohalioglobus lutimaris</name>
    <dbReference type="NCBI Taxonomy" id="1737061"/>
    <lineage>
        <taxon>Bacteria</taxon>
        <taxon>Pseudomonadati</taxon>
        <taxon>Pseudomonadota</taxon>
        <taxon>Gammaproteobacteria</taxon>
        <taxon>Cellvibrionales</taxon>
        <taxon>Halieaceae</taxon>
        <taxon>Pseudohalioglobus</taxon>
    </lineage>
</organism>
<evidence type="ECO:0000256" key="4">
    <source>
        <dbReference type="ARBA" id="ARBA00022989"/>
    </source>
</evidence>
<dbReference type="EMBL" id="PKUS01000056">
    <property type="protein sequence ID" value="PLW66639.1"/>
    <property type="molecule type" value="Genomic_DNA"/>
</dbReference>
<dbReference type="SUPFAM" id="SSF52540">
    <property type="entry name" value="P-loop containing nucleoside triphosphate hydrolases"/>
    <property type="match status" value="1"/>
</dbReference>
<keyword evidence="4" id="KW-1133">Transmembrane helix</keyword>
<dbReference type="InterPro" id="IPR018011">
    <property type="entry name" value="Carb_sulfotrans_8-10"/>
</dbReference>
<proteinExistence type="predicted"/>
<dbReference type="PANTHER" id="PTHR12137:SF54">
    <property type="entry name" value="CARBOHYDRATE SULFOTRANSFERASE"/>
    <property type="match status" value="1"/>
</dbReference>
<evidence type="ECO:0000256" key="1">
    <source>
        <dbReference type="ARBA" id="ARBA00004323"/>
    </source>
</evidence>
<keyword evidence="6" id="KW-0472">Membrane</keyword>
<dbReference type="Gene3D" id="3.40.50.300">
    <property type="entry name" value="P-loop containing nucleotide triphosphate hydrolases"/>
    <property type="match status" value="1"/>
</dbReference>
<dbReference type="OrthoDB" id="288532at2"/>
<evidence type="ECO:0000313" key="9">
    <source>
        <dbReference type="Proteomes" id="UP000235005"/>
    </source>
</evidence>
<dbReference type="Pfam" id="PF03567">
    <property type="entry name" value="Sulfotransfer_2"/>
    <property type="match status" value="1"/>
</dbReference>
<comment type="subcellular location">
    <subcellularLocation>
        <location evidence="1">Golgi apparatus membrane</location>
        <topology evidence="1">Single-pass type II membrane protein</topology>
    </subcellularLocation>
</comment>
<name>A0A2N5WWM7_9GAMM</name>
<keyword evidence="2" id="KW-0808">Transferase</keyword>
<dbReference type="GO" id="GO:0008146">
    <property type="term" value="F:sulfotransferase activity"/>
    <property type="evidence" value="ECO:0007669"/>
    <property type="project" value="InterPro"/>
</dbReference>